<evidence type="ECO:0000313" key="4">
    <source>
        <dbReference type="Proteomes" id="UP000632454"/>
    </source>
</evidence>
<evidence type="ECO:0000259" key="2">
    <source>
        <dbReference type="Pfam" id="PF09990"/>
    </source>
</evidence>
<feature type="transmembrane region" description="Helical" evidence="1">
    <location>
        <begin position="84"/>
        <end position="101"/>
    </location>
</feature>
<feature type="transmembrane region" description="Helical" evidence="1">
    <location>
        <begin position="113"/>
        <end position="134"/>
    </location>
</feature>
<protein>
    <submittedName>
        <fullName evidence="3">Membrane protein</fullName>
    </submittedName>
</protein>
<evidence type="ECO:0000256" key="1">
    <source>
        <dbReference type="SAM" id="Phobius"/>
    </source>
</evidence>
<dbReference type="Pfam" id="PF09990">
    <property type="entry name" value="DUF2231"/>
    <property type="match status" value="1"/>
</dbReference>
<reference evidence="4" key="1">
    <citation type="journal article" date="2019" name="Int. J. Syst. Evol. Microbiol.">
        <title>The Global Catalogue of Microorganisms (GCM) 10K type strain sequencing project: providing services to taxonomists for standard genome sequencing and annotation.</title>
        <authorList>
            <consortium name="The Broad Institute Genomics Platform"/>
            <consortium name="The Broad Institute Genome Sequencing Center for Infectious Disease"/>
            <person name="Wu L."/>
            <person name="Ma J."/>
        </authorList>
    </citation>
    <scope>NUCLEOTIDE SEQUENCE [LARGE SCALE GENOMIC DNA]</scope>
    <source>
        <strain evidence="4">CCM 7855</strain>
    </source>
</reference>
<dbReference type="InterPro" id="IPR019251">
    <property type="entry name" value="DUF2231_TM"/>
</dbReference>
<organism evidence="3 4">
    <name type="scientific">Williamsia phyllosphaerae</name>
    <dbReference type="NCBI Taxonomy" id="885042"/>
    <lineage>
        <taxon>Bacteria</taxon>
        <taxon>Bacillati</taxon>
        <taxon>Actinomycetota</taxon>
        <taxon>Actinomycetes</taxon>
        <taxon>Mycobacteriales</taxon>
        <taxon>Nocardiaceae</taxon>
        <taxon>Williamsia</taxon>
    </lineage>
</organism>
<gene>
    <name evidence="3" type="ORF">GCM10007298_00700</name>
</gene>
<proteinExistence type="predicted"/>
<comment type="caution">
    <text evidence="3">The sequence shown here is derived from an EMBL/GenBank/DDBJ whole genome shotgun (WGS) entry which is preliminary data.</text>
</comment>
<feature type="domain" description="DUF2231" evidence="2">
    <location>
        <begin position="51"/>
        <end position="173"/>
    </location>
</feature>
<dbReference type="RefSeq" id="WP_188485853.1">
    <property type="nucleotide sequence ID" value="NZ_BMCS01000001.1"/>
</dbReference>
<keyword evidence="1" id="KW-0472">Membrane</keyword>
<name>A0ABQ1U1C0_9NOCA</name>
<sequence length="187" mass="19029">MTAPHSTPITRALASVEGVSALDAPADVIAGPLRALLDNGLGDALRGSWLGHPLHPVAVTVPIGVWTAAPVFDLFRQPLAAQRLVLVGLGAAMPAAVTGLAEFTTLDAPQRRVAVVHASSNSVAMTLLAGSMLVRRKGRRLAAIGLTLAGLSVTGVSGALGGHLAYVQGAGVQREARPSVTADSWDV</sequence>
<evidence type="ECO:0000313" key="3">
    <source>
        <dbReference type="EMBL" id="GGF08674.1"/>
    </source>
</evidence>
<keyword evidence="1" id="KW-1133">Transmembrane helix</keyword>
<accession>A0ABQ1U1C0</accession>
<dbReference type="EMBL" id="BMCS01000001">
    <property type="protein sequence ID" value="GGF08674.1"/>
    <property type="molecule type" value="Genomic_DNA"/>
</dbReference>
<keyword evidence="4" id="KW-1185">Reference proteome</keyword>
<dbReference type="Proteomes" id="UP000632454">
    <property type="component" value="Unassembled WGS sequence"/>
</dbReference>
<keyword evidence="1" id="KW-0812">Transmembrane</keyword>
<feature type="transmembrane region" description="Helical" evidence="1">
    <location>
        <begin position="141"/>
        <end position="166"/>
    </location>
</feature>